<dbReference type="GO" id="GO:0071011">
    <property type="term" value="C:precatalytic spliceosome"/>
    <property type="evidence" value="ECO:0007669"/>
    <property type="project" value="TreeGrafter"/>
</dbReference>
<dbReference type="GO" id="GO:0034719">
    <property type="term" value="C:SMN-Sm protein complex"/>
    <property type="evidence" value="ECO:0007669"/>
    <property type="project" value="TreeGrafter"/>
</dbReference>
<organism evidence="4">
    <name type="scientific">Equus asinus asinus</name>
    <dbReference type="NCBI Taxonomy" id="83772"/>
    <lineage>
        <taxon>Eukaryota</taxon>
        <taxon>Metazoa</taxon>
        <taxon>Chordata</taxon>
        <taxon>Craniata</taxon>
        <taxon>Vertebrata</taxon>
        <taxon>Euteleostomi</taxon>
        <taxon>Mammalia</taxon>
        <taxon>Eutheria</taxon>
        <taxon>Laurasiatheria</taxon>
        <taxon>Perissodactyla</taxon>
        <taxon>Equidae</taxon>
        <taxon>Equus</taxon>
    </lineage>
</organism>
<dbReference type="OMA" id="CVEMAVS"/>
<dbReference type="GO" id="GO:0005685">
    <property type="term" value="C:U1 snRNP"/>
    <property type="evidence" value="ECO:0007669"/>
    <property type="project" value="TreeGrafter"/>
</dbReference>
<feature type="domain" description="Sm" evidence="3">
    <location>
        <begin position="1"/>
        <end position="63"/>
    </location>
</feature>
<dbReference type="InterPro" id="IPR047575">
    <property type="entry name" value="Sm"/>
</dbReference>
<dbReference type="PANTHER" id="PTHR10553:SF26">
    <property type="entry name" value="SMALL NUCLEAR RIBONUCLEOPROTEIN G-RELATED"/>
    <property type="match status" value="1"/>
</dbReference>
<dbReference type="Ensembl" id="ENSEAST00005018536.1">
    <property type="protein sequence ID" value="ENSEASP00005017065.1"/>
    <property type="gene ID" value="ENSEASG00005011820.1"/>
</dbReference>
<dbReference type="GO" id="GO:0003723">
    <property type="term" value="F:RNA binding"/>
    <property type="evidence" value="ECO:0007669"/>
    <property type="project" value="InterPro"/>
</dbReference>
<protein>
    <recommendedName>
        <fullName evidence="3">Sm domain-containing protein</fullName>
    </recommendedName>
</protein>
<reference evidence="4" key="1">
    <citation type="submission" date="2023-03" db="UniProtKB">
        <authorList>
            <consortium name="Ensembl"/>
        </authorList>
    </citation>
    <scope>IDENTIFICATION</scope>
</reference>
<name>A0A8C4LVN2_EQUAS</name>
<dbReference type="InterPro" id="IPR001163">
    <property type="entry name" value="Sm_dom_euk/arc"/>
</dbReference>
<dbReference type="GO" id="GO:0005689">
    <property type="term" value="C:U12-type spliceosomal complex"/>
    <property type="evidence" value="ECO:0007669"/>
    <property type="project" value="TreeGrafter"/>
</dbReference>
<dbReference type="GO" id="GO:0071013">
    <property type="term" value="C:catalytic step 2 spliceosome"/>
    <property type="evidence" value="ECO:0007669"/>
    <property type="project" value="TreeGrafter"/>
</dbReference>
<evidence type="ECO:0000259" key="3">
    <source>
        <dbReference type="PROSITE" id="PS52002"/>
    </source>
</evidence>
<evidence type="ECO:0000313" key="4">
    <source>
        <dbReference type="Ensembl" id="ENSEASP00005017065.1"/>
    </source>
</evidence>
<proteinExistence type="inferred from homology"/>
<dbReference type="Pfam" id="PF01423">
    <property type="entry name" value="LSM"/>
    <property type="match status" value="1"/>
</dbReference>
<dbReference type="GO" id="GO:0005686">
    <property type="term" value="C:U2 snRNP"/>
    <property type="evidence" value="ECO:0007669"/>
    <property type="project" value="TreeGrafter"/>
</dbReference>
<dbReference type="PROSITE" id="PS52002">
    <property type="entry name" value="SM"/>
    <property type="match status" value="1"/>
</dbReference>
<dbReference type="AlphaFoldDB" id="A0A8C4LVN2"/>
<dbReference type="Gene3D" id="2.30.30.100">
    <property type="match status" value="1"/>
</dbReference>
<dbReference type="GO" id="GO:0005687">
    <property type="term" value="C:U4 snRNP"/>
    <property type="evidence" value="ECO:0007669"/>
    <property type="project" value="TreeGrafter"/>
</dbReference>
<dbReference type="PANTHER" id="PTHR10553">
    <property type="entry name" value="SMALL NUCLEAR RIBONUCLEOPROTEIN"/>
    <property type="match status" value="1"/>
</dbReference>
<keyword evidence="2" id="KW-0687">Ribonucleoprotein</keyword>
<comment type="similarity">
    <text evidence="1">Belongs to the snRNP Sm proteins family.</text>
</comment>
<dbReference type="SMART" id="SM00651">
    <property type="entry name" value="Sm"/>
    <property type="match status" value="1"/>
</dbReference>
<dbReference type="GO" id="GO:0000398">
    <property type="term" value="P:mRNA splicing, via spliceosome"/>
    <property type="evidence" value="ECO:0007669"/>
    <property type="project" value="TreeGrafter"/>
</dbReference>
<dbReference type="GO" id="GO:0071004">
    <property type="term" value="C:U2-type prespliceosome"/>
    <property type="evidence" value="ECO:0007669"/>
    <property type="project" value="TreeGrafter"/>
</dbReference>
<dbReference type="GO" id="GO:0097526">
    <property type="term" value="C:spliceosomal tri-snRNP complex"/>
    <property type="evidence" value="ECO:0007669"/>
    <property type="project" value="TreeGrafter"/>
</dbReference>
<dbReference type="InterPro" id="IPR044641">
    <property type="entry name" value="Lsm7/SmG-like"/>
</dbReference>
<accession>A0A8C4LVN2</accession>
<dbReference type="InterPro" id="IPR010920">
    <property type="entry name" value="LSM_dom_sf"/>
</dbReference>
<dbReference type="GO" id="GO:0043186">
    <property type="term" value="C:P granule"/>
    <property type="evidence" value="ECO:0007669"/>
    <property type="project" value="TreeGrafter"/>
</dbReference>
<dbReference type="SMR" id="A0A8C4LVN2"/>
<dbReference type="SUPFAM" id="SSF50182">
    <property type="entry name" value="Sm-like ribonucleoproteins"/>
    <property type="match status" value="1"/>
</dbReference>
<sequence length="63" mass="6987">MNKKLSLKLSGGRHVQGILQGFDIFMNLVIDEGVEKATSRQQNNTGMGVLQKNSIMLEALERV</sequence>
<evidence type="ECO:0000256" key="2">
    <source>
        <dbReference type="ARBA" id="ARBA00023274"/>
    </source>
</evidence>
<dbReference type="GO" id="GO:0005682">
    <property type="term" value="C:U5 snRNP"/>
    <property type="evidence" value="ECO:0007669"/>
    <property type="project" value="TreeGrafter"/>
</dbReference>
<evidence type="ECO:0000256" key="1">
    <source>
        <dbReference type="ARBA" id="ARBA00006850"/>
    </source>
</evidence>